<dbReference type="Gene3D" id="3.30.70.270">
    <property type="match status" value="1"/>
</dbReference>
<feature type="domain" description="Reverse transcriptase/retrotransposon-derived protein RNase H-like" evidence="1">
    <location>
        <begin position="13"/>
        <end position="65"/>
    </location>
</feature>
<dbReference type="InterPro" id="IPR041577">
    <property type="entry name" value="RT_RNaseH_2"/>
</dbReference>
<keyword evidence="3" id="KW-1185">Reference proteome</keyword>
<dbReference type="AlphaFoldDB" id="A0AAF0UXD6"/>
<protein>
    <recommendedName>
        <fullName evidence="1">Reverse transcriptase/retrotransposon-derived protein RNase H-like domain-containing protein</fullName>
    </recommendedName>
</protein>
<dbReference type="Proteomes" id="UP001234989">
    <property type="component" value="Chromosome 11"/>
</dbReference>
<evidence type="ECO:0000313" key="3">
    <source>
        <dbReference type="Proteomes" id="UP001234989"/>
    </source>
</evidence>
<dbReference type="PANTHER" id="PTHR34072:SF59">
    <property type="entry name" value="CCHC-TYPE INTEGRASE"/>
    <property type="match status" value="1"/>
</dbReference>
<dbReference type="InterPro" id="IPR043128">
    <property type="entry name" value="Rev_trsase/Diguanyl_cyclase"/>
</dbReference>
<evidence type="ECO:0000313" key="2">
    <source>
        <dbReference type="EMBL" id="WMV54472.1"/>
    </source>
</evidence>
<name>A0AAF0UXD6_SOLVR</name>
<dbReference type="InterPro" id="IPR043502">
    <property type="entry name" value="DNA/RNA_pol_sf"/>
</dbReference>
<gene>
    <name evidence="2" type="ORF">MTR67_047857</name>
</gene>
<proteinExistence type="predicted"/>
<organism evidence="2 3">
    <name type="scientific">Solanum verrucosum</name>
    <dbReference type="NCBI Taxonomy" id="315347"/>
    <lineage>
        <taxon>Eukaryota</taxon>
        <taxon>Viridiplantae</taxon>
        <taxon>Streptophyta</taxon>
        <taxon>Embryophyta</taxon>
        <taxon>Tracheophyta</taxon>
        <taxon>Spermatophyta</taxon>
        <taxon>Magnoliopsida</taxon>
        <taxon>eudicotyledons</taxon>
        <taxon>Gunneridae</taxon>
        <taxon>Pentapetalae</taxon>
        <taxon>asterids</taxon>
        <taxon>lamiids</taxon>
        <taxon>Solanales</taxon>
        <taxon>Solanaceae</taxon>
        <taxon>Solanoideae</taxon>
        <taxon>Solaneae</taxon>
        <taxon>Solanum</taxon>
    </lineage>
</organism>
<evidence type="ECO:0000259" key="1">
    <source>
        <dbReference type="Pfam" id="PF17919"/>
    </source>
</evidence>
<dbReference type="EMBL" id="CP133622">
    <property type="protein sequence ID" value="WMV54472.1"/>
    <property type="molecule type" value="Genomic_DNA"/>
</dbReference>
<dbReference type="PANTHER" id="PTHR34072">
    <property type="entry name" value="ENZYMATIC POLYPROTEIN-RELATED"/>
    <property type="match status" value="1"/>
</dbReference>
<sequence length="301" mass="34120">MPKLTQKKIKFQWSDACEKIFLELKNRLATTPVLTLPEGSSGYVVNFDASRVSVGCVMMQQDKKELNLHQRKWLEFLKGYDINLQYHPELKNRLATTPVLTLPEGSSGYVVNFDASRVSVGCVMMQQDKKELNLHQRKWLEFLKGYDINLQYHPGKANVVADALNILSIDGGVIVQNGSEYSLVAEVKEKQDSNPILLQFKGVTYERGDEIWKVREAQSQKCVGDPASTIPLKSVVVKDSLTYEEVPVEILDRQVCRLRNKEAISLKVLWRNYSIEGATWEVEAAMMAKYPPFFPSDSVSA</sequence>
<accession>A0AAF0UXD6</accession>
<dbReference type="Pfam" id="PF17919">
    <property type="entry name" value="RT_RNaseH_2"/>
    <property type="match status" value="1"/>
</dbReference>
<dbReference type="SUPFAM" id="SSF56672">
    <property type="entry name" value="DNA/RNA polymerases"/>
    <property type="match status" value="2"/>
</dbReference>
<reference evidence="2" key="1">
    <citation type="submission" date="2023-08" db="EMBL/GenBank/DDBJ databases">
        <title>A de novo genome assembly of Solanum verrucosum Schlechtendal, a Mexican diploid species geographically isolated from the other diploid A-genome species in potato relatives.</title>
        <authorList>
            <person name="Hosaka K."/>
        </authorList>
    </citation>
    <scope>NUCLEOTIDE SEQUENCE</scope>
    <source>
        <tissue evidence="2">Young leaves</tissue>
    </source>
</reference>